<dbReference type="GO" id="GO:0008049">
    <property type="term" value="P:male courtship behavior"/>
    <property type="evidence" value="ECO:0007669"/>
    <property type="project" value="TreeGrafter"/>
</dbReference>
<dbReference type="Proteomes" id="UP001381693">
    <property type="component" value="Unassembled WGS sequence"/>
</dbReference>
<reference evidence="8 9" key="1">
    <citation type="submission" date="2023-11" db="EMBL/GenBank/DDBJ databases">
        <title>Halocaridina rubra genome assembly.</title>
        <authorList>
            <person name="Smith C."/>
        </authorList>
    </citation>
    <scope>NUCLEOTIDE SEQUENCE [LARGE SCALE GENOMIC DNA]</scope>
    <source>
        <strain evidence="8">EP-1</strain>
        <tissue evidence="8">Whole</tissue>
    </source>
</reference>
<keyword evidence="5 7" id="KW-0472">Membrane</keyword>
<dbReference type="InterPro" id="IPR013604">
    <property type="entry name" value="7TM_chemorcpt"/>
</dbReference>
<accession>A0AAN8X8I7</accession>
<protein>
    <recommendedName>
        <fullName evidence="10">Gustatory receptor</fullName>
    </recommendedName>
</protein>
<feature type="transmembrane region" description="Helical" evidence="7">
    <location>
        <begin position="24"/>
        <end position="44"/>
    </location>
</feature>
<dbReference type="GO" id="GO:0030425">
    <property type="term" value="C:dendrite"/>
    <property type="evidence" value="ECO:0007669"/>
    <property type="project" value="TreeGrafter"/>
</dbReference>
<evidence type="ECO:0000256" key="5">
    <source>
        <dbReference type="ARBA" id="ARBA00023136"/>
    </source>
</evidence>
<gene>
    <name evidence="8" type="ORF">SK128_003428</name>
</gene>
<evidence type="ECO:0000313" key="9">
    <source>
        <dbReference type="Proteomes" id="UP001381693"/>
    </source>
</evidence>
<dbReference type="AlphaFoldDB" id="A0AAN8X8I7"/>
<name>A0AAN8X8I7_HALRR</name>
<dbReference type="GO" id="GO:0030424">
    <property type="term" value="C:axon"/>
    <property type="evidence" value="ECO:0007669"/>
    <property type="project" value="TreeGrafter"/>
</dbReference>
<comment type="subcellular location">
    <subcellularLocation>
        <location evidence="1">Cell membrane</location>
        <topology evidence="1">Multi-pass membrane protein</topology>
    </subcellularLocation>
</comment>
<keyword evidence="2" id="KW-1003">Cell membrane</keyword>
<keyword evidence="6" id="KW-0675">Receptor</keyword>
<dbReference type="EMBL" id="JAXCGZ010009669">
    <property type="protein sequence ID" value="KAK7076443.1"/>
    <property type="molecule type" value="Genomic_DNA"/>
</dbReference>
<evidence type="ECO:0000256" key="4">
    <source>
        <dbReference type="ARBA" id="ARBA00022989"/>
    </source>
</evidence>
<dbReference type="GO" id="GO:0007635">
    <property type="term" value="P:chemosensory behavior"/>
    <property type="evidence" value="ECO:0007669"/>
    <property type="project" value="TreeGrafter"/>
</dbReference>
<dbReference type="GO" id="GO:0005886">
    <property type="term" value="C:plasma membrane"/>
    <property type="evidence" value="ECO:0007669"/>
    <property type="project" value="UniProtKB-SubCell"/>
</dbReference>
<evidence type="ECO:0000256" key="3">
    <source>
        <dbReference type="ARBA" id="ARBA00022692"/>
    </source>
</evidence>
<feature type="transmembrane region" description="Helical" evidence="7">
    <location>
        <begin position="97"/>
        <end position="115"/>
    </location>
</feature>
<evidence type="ECO:0000256" key="7">
    <source>
        <dbReference type="SAM" id="Phobius"/>
    </source>
</evidence>
<evidence type="ECO:0000256" key="6">
    <source>
        <dbReference type="ARBA" id="ARBA00023170"/>
    </source>
</evidence>
<evidence type="ECO:0000256" key="1">
    <source>
        <dbReference type="ARBA" id="ARBA00004651"/>
    </source>
</evidence>
<dbReference type="PANTHER" id="PTHR21143:SF133">
    <property type="entry name" value="GUSTATORY AND PHEROMONE RECEPTOR 32A-RELATED"/>
    <property type="match status" value="1"/>
</dbReference>
<dbReference type="GO" id="GO:0043025">
    <property type="term" value="C:neuronal cell body"/>
    <property type="evidence" value="ECO:0007669"/>
    <property type="project" value="TreeGrafter"/>
</dbReference>
<proteinExistence type="predicted"/>
<dbReference type="PANTHER" id="PTHR21143">
    <property type="entry name" value="INVERTEBRATE GUSTATORY RECEPTOR"/>
    <property type="match status" value="1"/>
</dbReference>
<sequence>MLACVSWFETFKAFGENRIDLRELVYSVVLILHPTVLAIAFEILKTERRKTWLAIHDRNIADLPKRLRQQIILFSTQLLHLRPTFSIAGMYSVDTAYILQMLGAVTTYLSILLSFR</sequence>
<evidence type="ECO:0000256" key="2">
    <source>
        <dbReference type="ARBA" id="ARBA00022475"/>
    </source>
</evidence>
<keyword evidence="3 7" id="KW-0812">Transmembrane</keyword>
<evidence type="ECO:0000313" key="8">
    <source>
        <dbReference type="EMBL" id="KAK7076443.1"/>
    </source>
</evidence>
<evidence type="ECO:0008006" key="10">
    <source>
        <dbReference type="Google" id="ProtNLM"/>
    </source>
</evidence>
<keyword evidence="9" id="KW-1185">Reference proteome</keyword>
<comment type="caution">
    <text evidence="8">The sequence shown here is derived from an EMBL/GenBank/DDBJ whole genome shotgun (WGS) entry which is preliminary data.</text>
</comment>
<dbReference type="GO" id="GO:0050909">
    <property type="term" value="P:sensory perception of taste"/>
    <property type="evidence" value="ECO:0007669"/>
    <property type="project" value="InterPro"/>
</dbReference>
<keyword evidence="4 7" id="KW-1133">Transmembrane helix</keyword>
<dbReference type="Pfam" id="PF08395">
    <property type="entry name" value="7tm_7"/>
    <property type="match status" value="1"/>
</dbReference>
<organism evidence="8 9">
    <name type="scientific">Halocaridina rubra</name>
    <name type="common">Hawaiian red shrimp</name>
    <dbReference type="NCBI Taxonomy" id="373956"/>
    <lineage>
        <taxon>Eukaryota</taxon>
        <taxon>Metazoa</taxon>
        <taxon>Ecdysozoa</taxon>
        <taxon>Arthropoda</taxon>
        <taxon>Crustacea</taxon>
        <taxon>Multicrustacea</taxon>
        <taxon>Malacostraca</taxon>
        <taxon>Eumalacostraca</taxon>
        <taxon>Eucarida</taxon>
        <taxon>Decapoda</taxon>
        <taxon>Pleocyemata</taxon>
        <taxon>Caridea</taxon>
        <taxon>Atyoidea</taxon>
        <taxon>Atyidae</taxon>
        <taxon>Halocaridina</taxon>
    </lineage>
</organism>